<keyword evidence="3" id="KW-0132">Cell division</keyword>
<dbReference type="GO" id="GO:0005634">
    <property type="term" value="C:nucleus"/>
    <property type="evidence" value="ECO:0007669"/>
    <property type="project" value="TreeGrafter"/>
</dbReference>
<dbReference type="HOGENOM" id="CLU_014464_3_1_1"/>
<dbReference type="GO" id="GO:0010256">
    <property type="term" value="P:endomembrane system organization"/>
    <property type="evidence" value="ECO:0007669"/>
    <property type="project" value="UniProtKB-ARBA"/>
</dbReference>
<protein>
    <recommendedName>
        <fullName evidence="2">protein-tyrosine-phosphatase</fullName>
        <ecNumber evidence="2">3.1.3.48</ecNumber>
    </recommendedName>
</protein>
<evidence type="ECO:0000256" key="2">
    <source>
        <dbReference type="ARBA" id="ARBA00013064"/>
    </source>
</evidence>
<evidence type="ECO:0000256" key="6">
    <source>
        <dbReference type="ARBA" id="ARBA00023306"/>
    </source>
</evidence>
<evidence type="ECO:0000256" key="8">
    <source>
        <dbReference type="SAM" id="MobiDB-lite"/>
    </source>
</evidence>
<evidence type="ECO:0000313" key="10">
    <source>
        <dbReference type="EnsemblMetazoa" id="MESCA011347-PA"/>
    </source>
</evidence>
<keyword evidence="6" id="KW-0131">Cell cycle</keyword>
<comment type="catalytic activity">
    <reaction evidence="7">
        <text>O-phospho-L-tyrosyl-[protein] + H2O = L-tyrosyl-[protein] + phosphate</text>
        <dbReference type="Rhea" id="RHEA:10684"/>
        <dbReference type="Rhea" id="RHEA-COMP:10136"/>
        <dbReference type="Rhea" id="RHEA-COMP:20101"/>
        <dbReference type="ChEBI" id="CHEBI:15377"/>
        <dbReference type="ChEBI" id="CHEBI:43474"/>
        <dbReference type="ChEBI" id="CHEBI:46858"/>
        <dbReference type="ChEBI" id="CHEBI:61978"/>
        <dbReference type="EC" id="3.1.3.48"/>
    </reaction>
</comment>
<dbReference type="Gene3D" id="3.40.250.10">
    <property type="entry name" value="Rhodanese-like domain"/>
    <property type="match status" value="1"/>
</dbReference>
<dbReference type="EMBL" id="CAQQ02179797">
    <property type="status" value="NOT_ANNOTATED_CDS"/>
    <property type="molecule type" value="Genomic_DNA"/>
</dbReference>
<dbReference type="FunFam" id="3.40.250.10:FF:000036">
    <property type="entry name" value="M-phase inducer phosphatase"/>
    <property type="match status" value="1"/>
</dbReference>
<dbReference type="EC" id="3.1.3.48" evidence="2"/>
<dbReference type="InterPro" id="IPR000751">
    <property type="entry name" value="MPI_Phosphatase"/>
</dbReference>
<evidence type="ECO:0000256" key="4">
    <source>
        <dbReference type="ARBA" id="ARBA00022801"/>
    </source>
</evidence>
<dbReference type="EnsemblMetazoa" id="MESCA011347-RA">
    <property type="protein sequence ID" value="MESCA011347-PA"/>
    <property type="gene ID" value="MESCA011347"/>
</dbReference>
<dbReference type="PROSITE" id="PS50206">
    <property type="entry name" value="RHODANESE_3"/>
    <property type="match status" value="1"/>
</dbReference>
<dbReference type="GO" id="GO:0010971">
    <property type="term" value="P:positive regulation of G2/M transition of mitotic cell cycle"/>
    <property type="evidence" value="ECO:0007669"/>
    <property type="project" value="TreeGrafter"/>
</dbReference>
<dbReference type="AlphaFoldDB" id="T1H4X6"/>
<proteinExistence type="inferred from homology"/>
<dbReference type="GO" id="GO:0110032">
    <property type="term" value="P:positive regulation of G2/MI transition of meiotic cell cycle"/>
    <property type="evidence" value="ECO:0007669"/>
    <property type="project" value="TreeGrafter"/>
</dbReference>
<dbReference type="PRINTS" id="PR00716">
    <property type="entry name" value="MPIPHPHTASE"/>
</dbReference>
<evidence type="ECO:0000259" key="9">
    <source>
        <dbReference type="PROSITE" id="PS50206"/>
    </source>
</evidence>
<dbReference type="Proteomes" id="UP000015102">
    <property type="component" value="Unassembled WGS sequence"/>
</dbReference>
<dbReference type="InterPro" id="IPR036873">
    <property type="entry name" value="Rhodanese-like_dom_sf"/>
</dbReference>
<accession>T1H4X6</accession>
<dbReference type="PANTHER" id="PTHR10828">
    <property type="entry name" value="M-PHASE INDUCER PHOSPHATASE DUAL SPECIFICITY PHOSPHATASE CDC25"/>
    <property type="match status" value="1"/>
</dbReference>
<evidence type="ECO:0000256" key="5">
    <source>
        <dbReference type="ARBA" id="ARBA00022912"/>
    </source>
</evidence>
<dbReference type="OMA" id="LYTHEQI"/>
<dbReference type="GO" id="GO:0005737">
    <property type="term" value="C:cytoplasm"/>
    <property type="evidence" value="ECO:0007669"/>
    <property type="project" value="TreeGrafter"/>
</dbReference>
<dbReference type="GO" id="GO:0032502">
    <property type="term" value="P:developmental process"/>
    <property type="evidence" value="ECO:0007669"/>
    <property type="project" value="UniProtKB-ARBA"/>
</dbReference>
<name>T1H4X6_MEGSC</name>
<organism evidence="10 11">
    <name type="scientific">Megaselia scalaris</name>
    <name type="common">Humpbacked fly</name>
    <name type="synonym">Phora scalaris</name>
    <dbReference type="NCBI Taxonomy" id="36166"/>
    <lineage>
        <taxon>Eukaryota</taxon>
        <taxon>Metazoa</taxon>
        <taxon>Ecdysozoa</taxon>
        <taxon>Arthropoda</taxon>
        <taxon>Hexapoda</taxon>
        <taxon>Insecta</taxon>
        <taxon>Pterygota</taxon>
        <taxon>Neoptera</taxon>
        <taxon>Endopterygota</taxon>
        <taxon>Diptera</taxon>
        <taxon>Brachycera</taxon>
        <taxon>Muscomorpha</taxon>
        <taxon>Platypezoidea</taxon>
        <taxon>Phoridae</taxon>
        <taxon>Megaseliini</taxon>
        <taxon>Megaselia</taxon>
    </lineage>
</organism>
<evidence type="ECO:0000313" key="11">
    <source>
        <dbReference type="Proteomes" id="UP000015102"/>
    </source>
</evidence>
<sequence>MLWENSTVASEDTIMDCSSFNNNLSTVPRVSDMDDMLFFDDEELAPQQATFSSNIPTLPSEGSPEKLTVIHDDATQSLKMFTQKLNSFDTDSIDSGFVSNSSLRRKSTSLFHSNSMDSMDDEYMELMALEDDLPSQKMPNNLSSLITSSIKTNAISSAITPEMKRPTVRRCLSTRLLFEPKTPEILRTVQENGSSTTPRSGCFKRPDPPSTTASPINSKRYKTTVASNDKENAIAFRPTLRKCISMNDADIMSALSRPENATDLIGDHSKPFALPLIKGRHHDLKSITCDTMASLMRGEFDHKVASFKVIDCRYPYEFEGGHIRGAMNLYNQDLVMEKLVNNKTEEAVVLDAANEPKRHILVFHCEFSSERGPKMSRFLRNYDRNANQYPELIYPEVYLLHNGYKEFYESYSELCDPIAYRPMLDPSFNDDLRHFRSKSKSWNGEAKAFGGTQRLKKSRSRLVL</sequence>
<comment type="similarity">
    <text evidence="1">Belongs to the MPI phosphatase family.</text>
</comment>
<dbReference type="InterPro" id="IPR001763">
    <property type="entry name" value="Rhodanese-like_dom"/>
</dbReference>
<keyword evidence="11" id="KW-1185">Reference proteome</keyword>
<reference evidence="10" key="2">
    <citation type="submission" date="2015-06" db="UniProtKB">
        <authorList>
            <consortium name="EnsemblMetazoa"/>
        </authorList>
    </citation>
    <scope>IDENTIFICATION</scope>
</reference>
<evidence type="ECO:0000256" key="7">
    <source>
        <dbReference type="ARBA" id="ARBA00051722"/>
    </source>
</evidence>
<feature type="domain" description="Rhodanese" evidence="9">
    <location>
        <begin position="303"/>
        <end position="416"/>
    </location>
</feature>
<dbReference type="SMART" id="SM00450">
    <property type="entry name" value="RHOD"/>
    <property type="match status" value="1"/>
</dbReference>
<evidence type="ECO:0000256" key="3">
    <source>
        <dbReference type="ARBA" id="ARBA00022618"/>
    </source>
</evidence>
<dbReference type="GO" id="GO:0009794">
    <property type="term" value="P:regulation of mitotic cell cycle, embryonic"/>
    <property type="evidence" value="ECO:0007669"/>
    <property type="project" value="UniProtKB-ARBA"/>
</dbReference>
<feature type="compositionally biased region" description="Polar residues" evidence="8">
    <location>
        <begin position="190"/>
        <end position="199"/>
    </location>
</feature>
<feature type="region of interest" description="Disordered" evidence="8">
    <location>
        <begin position="190"/>
        <end position="217"/>
    </location>
</feature>
<dbReference type="GO" id="GO:0000086">
    <property type="term" value="P:G2/M transition of mitotic cell cycle"/>
    <property type="evidence" value="ECO:0007669"/>
    <property type="project" value="TreeGrafter"/>
</dbReference>
<keyword evidence="5" id="KW-0904">Protein phosphatase</keyword>
<dbReference type="SUPFAM" id="SSF52821">
    <property type="entry name" value="Rhodanese/Cell cycle control phosphatase"/>
    <property type="match status" value="1"/>
</dbReference>
<dbReference type="GO" id="GO:0051301">
    <property type="term" value="P:cell division"/>
    <property type="evidence" value="ECO:0007669"/>
    <property type="project" value="UniProtKB-KW"/>
</dbReference>
<reference evidence="11" key="1">
    <citation type="submission" date="2013-02" db="EMBL/GenBank/DDBJ databases">
        <authorList>
            <person name="Hughes D."/>
        </authorList>
    </citation>
    <scope>NUCLEOTIDE SEQUENCE</scope>
    <source>
        <strain>Durham</strain>
        <strain evidence="11">NC isolate 2 -- Noor lab</strain>
    </source>
</reference>
<dbReference type="STRING" id="36166.T1H4X6"/>
<dbReference type="GO" id="GO:0004725">
    <property type="term" value="F:protein tyrosine phosphatase activity"/>
    <property type="evidence" value="ECO:0007669"/>
    <property type="project" value="UniProtKB-EC"/>
</dbReference>
<evidence type="ECO:0000256" key="1">
    <source>
        <dbReference type="ARBA" id="ARBA00011065"/>
    </source>
</evidence>
<dbReference type="PANTHER" id="PTHR10828:SF76">
    <property type="entry name" value="M-PHASE INDUCER PHOSPHATASE"/>
    <property type="match status" value="1"/>
</dbReference>
<keyword evidence="4" id="KW-0378">Hydrolase</keyword>
<dbReference type="CDD" id="cd01530">
    <property type="entry name" value="Cdc25"/>
    <property type="match status" value="1"/>
</dbReference>
<dbReference type="Pfam" id="PF00581">
    <property type="entry name" value="Rhodanese"/>
    <property type="match status" value="1"/>
</dbReference>